<proteinExistence type="predicted"/>
<evidence type="ECO:0000313" key="2">
    <source>
        <dbReference type="EMBL" id="TFU32743.1"/>
    </source>
</evidence>
<feature type="transmembrane region" description="Helical" evidence="1">
    <location>
        <begin position="205"/>
        <end position="224"/>
    </location>
</feature>
<dbReference type="EMBL" id="SPQB01000019">
    <property type="protein sequence ID" value="TFU32743.1"/>
    <property type="molecule type" value="Genomic_DNA"/>
</dbReference>
<reference evidence="2 3" key="1">
    <citation type="submission" date="2019-03" db="EMBL/GenBank/DDBJ databases">
        <title>Diversity of the mouse oral microbiome.</title>
        <authorList>
            <person name="Joseph S."/>
            <person name="Aduse-Opoku J."/>
            <person name="Curtis M."/>
            <person name="Wade W."/>
            <person name="Hashim A."/>
        </authorList>
    </citation>
    <scope>NUCLEOTIDE SEQUENCE [LARGE SCALE GENOMIC DNA]</scope>
    <source>
        <strain evidence="2 3">P1012</strain>
    </source>
</reference>
<name>A0A4Y9FUS3_9MICO</name>
<gene>
    <name evidence="2" type="ORF">E4U02_09010</name>
</gene>
<dbReference type="RefSeq" id="WP_135114512.1">
    <property type="nucleotide sequence ID" value="NZ_JADGLL010000019.1"/>
</dbReference>
<feature type="transmembrane region" description="Helical" evidence="1">
    <location>
        <begin position="85"/>
        <end position="109"/>
    </location>
</feature>
<keyword evidence="1" id="KW-0472">Membrane</keyword>
<comment type="caution">
    <text evidence="2">The sequence shown here is derived from an EMBL/GenBank/DDBJ whole genome shotgun (WGS) entry which is preliminary data.</text>
</comment>
<evidence type="ECO:0000313" key="3">
    <source>
        <dbReference type="Proteomes" id="UP000298358"/>
    </source>
</evidence>
<sequence>MNSRVLNVVRLQFVNKVTYLWMPLIVLGGSFLISFLIFAMIPIDEPKYGGGSQAPLWAFLAVGIQAMTLSFPFSQAMSLTRREFYLGTLVAAAITGVILSTVFVLIGLLEQATEGLGVNGYFSYLPAVWEAGWWGAWITYFVITMFFFVIGFWSATIYKRWGTIMVTVVLVGLGLLLVGAVFLITHLEAWPATWTWLVETGPLGLALWAVPAIALMAAGSYLTLRRTIA</sequence>
<protein>
    <submittedName>
        <fullName evidence="2">Uncharacterized protein</fullName>
    </submittedName>
</protein>
<dbReference type="Proteomes" id="UP000298358">
    <property type="component" value="Unassembled WGS sequence"/>
</dbReference>
<keyword evidence="1" id="KW-1133">Transmembrane helix</keyword>
<feature type="transmembrane region" description="Helical" evidence="1">
    <location>
        <begin position="20"/>
        <end position="43"/>
    </location>
</feature>
<feature type="transmembrane region" description="Helical" evidence="1">
    <location>
        <begin position="55"/>
        <end position="73"/>
    </location>
</feature>
<dbReference type="OrthoDB" id="3209791at2"/>
<feature type="transmembrane region" description="Helical" evidence="1">
    <location>
        <begin position="164"/>
        <end position="185"/>
    </location>
</feature>
<dbReference type="AlphaFoldDB" id="A0A4Y9FUS3"/>
<keyword evidence="1" id="KW-0812">Transmembrane</keyword>
<keyword evidence="3" id="KW-1185">Reference proteome</keyword>
<accession>A0A4Y9FUS3</accession>
<organism evidence="2 3">
    <name type="scientific">Microbacterium paludicola</name>
    <dbReference type="NCBI Taxonomy" id="300019"/>
    <lineage>
        <taxon>Bacteria</taxon>
        <taxon>Bacillati</taxon>
        <taxon>Actinomycetota</taxon>
        <taxon>Actinomycetes</taxon>
        <taxon>Micrococcales</taxon>
        <taxon>Microbacteriaceae</taxon>
        <taxon>Microbacterium</taxon>
    </lineage>
</organism>
<evidence type="ECO:0000256" key="1">
    <source>
        <dbReference type="SAM" id="Phobius"/>
    </source>
</evidence>
<feature type="transmembrane region" description="Helical" evidence="1">
    <location>
        <begin position="131"/>
        <end position="152"/>
    </location>
</feature>